<dbReference type="PANTHER" id="PTHR22142:SF2">
    <property type="entry name" value="KINETOCHORE PROTEIN SPC24"/>
    <property type="match status" value="1"/>
</dbReference>
<dbReference type="GO" id="GO:0005634">
    <property type="term" value="C:nucleus"/>
    <property type="evidence" value="ECO:0007669"/>
    <property type="project" value="UniProtKB-SubCell"/>
</dbReference>
<keyword evidence="5 10" id="KW-0995">Kinetochore</keyword>
<evidence type="ECO:0000256" key="3">
    <source>
        <dbReference type="ARBA" id="ARBA00022618"/>
    </source>
</evidence>
<keyword evidence="3 10" id="KW-0132">Cell division</keyword>
<proteinExistence type="inferred from homology"/>
<dbReference type="Gene3D" id="3.30.160.430">
    <property type="match status" value="1"/>
</dbReference>
<dbReference type="SUPFAM" id="SSF143026">
    <property type="entry name" value="Kinetochore globular domain"/>
    <property type="match status" value="1"/>
</dbReference>
<dbReference type="GO" id="GO:0051301">
    <property type="term" value="P:cell division"/>
    <property type="evidence" value="ECO:0007669"/>
    <property type="project" value="UniProtKB-UniRule"/>
</dbReference>
<comment type="subunit">
    <text evidence="10">Component of the NDC80 complex.</text>
</comment>
<evidence type="ECO:0000256" key="1">
    <source>
        <dbReference type="ARBA" id="ARBA00007804"/>
    </source>
</evidence>
<protein>
    <recommendedName>
        <fullName evidence="10">Kinetochore protein Spc24</fullName>
    </recommendedName>
</protein>
<name>A0A9P5SN29_9FUNG</name>
<dbReference type="PANTHER" id="PTHR22142">
    <property type="match status" value="1"/>
</dbReference>
<evidence type="ECO:0000313" key="11">
    <source>
        <dbReference type="EMBL" id="KAF9332193.1"/>
    </source>
</evidence>
<dbReference type="GO" id="GO:0031262">
    <property type="term" value="C:Ndc80 complex"/>
    <property type="evidence" value="ECO:0007669"/>
    <property type="project" value="TreeGrafter"/>
</dbReference>
<accession>A0A9P5SN29</accession>
<keyword evidence="8 10" id="KW-0131">Cell cycle</keyword>
<gene>
    <name evidence="11" type="primary">SPC24</name>
    <name evidence="11" type="ORF">BG006_004933</name>
</gene>
<comment type="function">
    <text evidence="10">Acts as a component of the essential kinetochore-associated NDC80 complex, which is required for chromosome segregation and spindle checkpoint activity.</text>
</comment>
<dbReference type="EMBL" id="JAAAUY010000275">
    <property type="protein sequence ID" value="KAF9332193.1"/>
    <property type="molecule type" value="Genomic_DNA"/>
</dbReference>
<dbReference type="Proteomes" id="UP000696485">
    <property type="component" value="Unassembled WGS sequence"/>
</dbReference>
<dbReference type="Pfam" id="PF08286">
    <property type="entry name" value="Spc24"/>
    <property type="match status" value="1"/>
</dbReference>
<sequence>MNNTPSEDDISTLIREVGSQFQRSGADLQALQKTVQDLGEIEKVRSEMLQDARSVLQDLSRTVQLTKAKGSRKHIDVESVNHDNFMIKMDHKKFAVAQAIQDMDQSITSLEAEIHQLRMESLGLDSTRVIANGASARAGKGAPQSGTDKDDYDEDDIIDDTAHAMAVLRLQLYRGLGIEMIENDLGVYSKARIRSHNKTDVHIVKFDGQLTPYFQTNLIWEFAS</sequence>
<dbReference type="CDD" id="cd11565">
    <property type="entry name" value="RWD_Spc24"/>
    <property type="match status" value="1"/>
</dbReference>
<evidence type="ECO:0000256" key="8">
    <source>
        <dbReference type="ARBA" id="ARBA00023306"/>
    </source>
</evidence>
<keyword evidence="7 10" id="KW-0539">Nucleus</keyword>
<evidence type="ECO:0000256" key="7">
    <source>
        <dbReference type="ARBA" id="ARBA00023242"/>
    </source>
</evidence>
<keyword evidence="4 10" id="KW-0498">Mitosis</keyword>
<dbReference type="AlphaFoldDB" id="A0A9P5SN29"/>
<reference evidence="11" key="1">
    <citation type="journal article" date="2020" name="Fungal Divers.">
        <title>Resolving the Mortierellaceae phylogeny through synthesis of multi-gene phylogenetics and phylogenomics.</title>
        <authorList>
            <person name="Vandepol N."/>
            <person name="Liber J."/>
            <person name="Desiro A."/>
            <person name="Na H."/>
            <person name="Kennedy M."/>
            <person name="Barry K."/>
            <person name="Grigoriev I.V."/>
            <person name="Miller A.N."/>
            <person name="O'Donnell K."/>
            <person name="Stajich J.E."/>
            <person name="Bonito G."/>
        </authorList>
    </citation>
    <scope>NUCLEOTIDE SEQUENCE</scope>
    <source>
        <strain evidence="11">NVP1</strain>
    </source>
</reference>
<evidence type="ECO:0000256" key="9">
    <source>
        <dbReference type="ARBA" id="ARBA00023328"/>
    </source>
</evidence>
<keyword evidence="6" id="KW-0175">Coiled coil</keyword>
<dbReference type="InterPro" id="IPR013252">
    <property type="entry name" value="Ndc80_Spc24"/>
</dbReference>
<dbReference type="InterPro" id="IPR038066">
    <property type="entry name" value="Spc24_Fungi_globular_sf"/>
</dbReference>
<keyword evidence="2 10" id="KW-0158">Chromosome</keyword>
<keyword evidence="9 10" id="KW-0137">Centromere</keyword>
<comment type="subcellular location">
    <subcellularLocation>
        <location evidence="10">Nucleus</location>
    </subcellularLocation>
    <subcellularLocation>
        <location evidence="10">Chromosome</location>
        <location evidence="10">Centromere</location>
        <location evidence="10">Kinetochore</location>
    </subcellularLocation>
</comment>
<evidence type="ECO:0000256" key="4">
    <source>
        <dbReference type="ARBA" id="ARBA00022776"/>
    </source>
</evidence>
<evidence type="ECO:0000256" key="6">
    <source>
        <dbReference type="ARBA" id="ARBA00023054"/>
    </source>
</evidence>
<organism evidence="11 12">
    <name type="scientific">Podila minutissima</name>
    <dbReference type="NCBI Taxonomy" id="64525"/>
    <lineage>
        <taxon>Eukaryota</taxon>
        <taxon>Fungi</taxon>
        <taxon>Fungi incertae sedis</taxon>
        <taxon>Mucoromycota</taxon>
        <taxon>Mortierellomycotina</taxon>
        <taxon>Mortierellomycetes</taxon>
        <taxon>Mortierellales</taxon>
        <taxon>Mortierellaceae</taxon>
        <taxon>Podila</taxon>
    </lineage>
</organism>
<evidence type="ECO:0000313" key="12">
    <source>
        <dbReference type="Proteomes" id="UP000696485"/>
    </source>
</evidence>
<evidence type="ECO:0000256" key="10">
    <source>
        <dbReference type="RuleBase" id="RU368011"/>
    </source>
</evidence>
<dbReference type="GO" id="GO:0008017">
    <property type="term" value="F:microtubule binding"/>
    <property type="evidence" value="ECO:0007669"/>
    <property type="project" value="TreeGrafter"/>
</dbReference>
<evidence type="ECO:0000256" key="2">
    <source>
        <dbReference type="ARBA" id="ARBA00022454"/>
    </source>
</evidence>
<evidence type="ECO:0000256" key="5">
    <source>
        <dbReference type="ARBA" id="ARBA00022838"/>
    </source>
</evidence>
<comment type="similarity">
    <text evidence="1 10">Belongs to the SPC24 family.</text>
</comment>
<dbReference type="GO" id="GO:0007059">
    <property type="term" value="P:chromosome segregation"/>
    <property type="evidence" value="ECO:0007669"/>
    <property type="project" value="TreeGrafter"/>
</dbReference>
<comment type="caution">
    <text evidence="11">The sequence shown here is derived from an EMBL/GenBank/DDBJ whole genome shotgun (WGS) entry which is preliminary data.</text>
</comment>
<keyword evidence="12" id="KW-1185">Reference proteome</keyword>